<organism evidence="4 5">
    <name type="scientific">Streptococcus mitis 11/5</name>
    <dbReference type="NCBI Taxonomy" id="1239792"/>
    <lineage>
        <taxon>Bacteria</taxon>
        <taxon>Bacillati</taxon>
        <taxon>Bacillota</taxon>
        <taxon>Bacilli</taxon>
        <taxon>Lactobacillales</taxon>
        <taxon>Streptococcaceae</taxon>
        <taxon>Streptococcus</taxon>
        <taxon>Streptococcus mitis group</taxon>
    </lineage>
</organism>
<keyword evidence="2" id="KW-1133">Transmembrane helix</keyword>
<protein>
    <submittedName>
        <fullName evidence="4">Galactokinase</fullName>
        <ecNumber evidence="4">2.7.1.6</ecNumber>
    </submittedName>
</protein>
<keyword evidence="1 4" id="KW-0808">Transferase</keyword>
<dbReference type="Proteomes" id="UP000013365">
    <property type="component" value="Unassembled WGS sequence"/>
</dbReference>
<dbReference type="AlphaFoldDB" id="R0N6U9"/>
<dbReference type="SUPFAM" id="SSF55060">
    <property type="entry name" value="GHMP Kinase, C-terminal domain"/>
    <property type="match status" value="1"/>
</dbReference>
<dbReference type="EC" id="2.7.1.6" evidence="4"/>
<keyword evidence="4" id="KW-0418">Kinase</keyword>
<dbReference type="EMBL" id="AQTT01000007">
    <property type="protein sequence ID" value="EOB22125.1"/>
    <property type="molecule type" value="Genomic_DNA"/>
</dbReference>
<name>R0N6U9_STRMT</name>
<feature type="domain" description="GHMP kinase C-terminal" evidence="3">
    <location>
        <begin position="5"/>
        <end position="39"/>
    </location>
</feature>
<accession>R0N6U9</accession>
<dbReference type="GO" id="GO:0004335">
    <property type="term" value="F:galactokinase activity"/>
    <property type="evidence" value="ECO:0007669"/>
    <property type="project" value="UniProtKB-EC"/>
</dbReference>
<evidence type="ECO:0000313" key="5">
    <source>
        <dbReference type="Proteomes" id="UP000013365"/>
    </source>
</evidence>
<evidence type="ECO:0000256" key="1">
    <source>
        <dbReference type="ARBA" id="ARBA00022679"/>
    </source>
</evidence>
<evidence type="ECO:0000313" key="4">
    <source>
        <dbReference type="EMBL" id="EOB22125.1"/>
    </source>
</evidence>
<reference evidence="4 5" key="1">
    <citation type="submission" date="2013-04" db="EMBL/GenBank/DDBJ databases">
        <authorList>
            <person name="Ikryannikova L.N."/>
            <person name="Ilina E.N."/>
            <person name="Kostryukova E.S."/>
            <person name="Semashko T.A."/>
            <person name="Karpova I.Y.U."/>
            <person name="Larin A.K."/>
            <person name="Ischenko D.S."/>
            <person name="Alekseev D.G."/>
            <person name="Klimova E.A."/>
            <person name="Filimonova A.V."/>
            <person name="Savinova T.A."/>
            <person name="Filimonova O.Y.U."/>
            <person name="Dubovickaya V.A."/>
            <person name="Sidorenko S.V."/>
            <person name="Govorun V.M."/>
        </authorList>
    </citation>
    <scope>NUCLEOTIDE SEQUENCE [LARGE SCALE GENOMIC DNA]</scope>
    <source>
        <strain evidence="4 5">11/5</strain>
    </source>
</reference>
<sequence length="56" mass="6064">EVTGLELDTLVHTAWAQEGVLGARMTGAGFGGCAIAWCKKMLFMPLRKLLANTTRK</sequence>
<dbReference type="InterPro" id="IPR013750">
    <property type="entry name" value="GHMP_kinase_C_dom"/>
</dbReference>
<feature type="non-terminal residue" evidence="4">
    <location>
        <position position="1"/>
    </location>
</feature>
<dbReference type="Gene3D" id="3.30.70.890">
    <property type="entry name" value="GHMP kinase, C-terminal domain"/>
    <property type="match status" value="1"/>
</dbReference>
<comment type="caution">
    <text evidence="4">The sequence shown here is derived from an EMBL/GenBank/DDBJ whole genome shotgun (WGS) entry which is preliminary data.</text>
</comment>
<proteinExistence type="predicted"/>
<evidence type="ECO:0000259" key="3">
    <source>
        <dbReference type="Pfam" id="PF08544"/>
    </source>
</evidence>
<evidence type="ECO:0000256" key="2">
    <source>
        <dbReference type="SAM" id="Phobius"/>
    </source>
</evidence>
<keyword evidence="2" id="KW-0812">Transmembrane</keyword>
<dbReference type="InterPro" id="IPR036554">
    <property type="entry name" value="GHMP_kinase_C_sf"/>
</dbReference>
<dbReference type="Pfam" id="PF08544">
    <property type="entry name" value="GHMP_kinases_C"/>
    <property type="match status" value="1"/>
</dbReference>
<feature type="transmembrane region" description="Helical" evidence="2">
    <location>
        <begin position="20"/>
        <end position="38"/>
    </location>
</feature>
<keyword evidence="2" id="KW-0472">Membrane</keyword>
<gene>
    <name evidence="4" type="ORF">D064_04155</name>
</gene>